<dbReference type="Pfam" id="PF00657">
    <property type="entry name" value="Lipase_GDSL"/>
    <property type="match status" value="1"/>
</dbReference>
<dbReference type="RefSeq" id="WP_146287952.1">
    <property type="nucleotide sequence ID" value="NZ_BMLP01000009.1"/>
</dbReference>
<dbReference type="Gene3D" id="3.40.50.1110">
    <property type="entry name" value="SGNH hydrolase"/>
    <property type="match status" value="1"/>
</dbReference>
<dbReference type="Proteomes" id="UP000598196">
    <property type="component" value="Unassembled WGS sequence"/>
</dbReference>
<dbReference type="InterPro" id="IPR001087">
    <property type="entry name" value="GDSL"/>
</dbReference>
<dbReference type="InterPro" id="IPR040794">
    <property type="entry name" value="CE2_N"/>
</dbReference>
<organism evidence="2 3">
    <name type="scientific">Gemmobacter aquaticus</name>
    <dbReference type="NCBI Taxonomy" id="490185"/>
    <lineage>
        <taxon>Bacteria</taxon>
        <taxon>Pseudomonadati</taxon>
        <taxon>Pseudomonadota</taxon>
        <taxon>Alphaproteobacteria</taxon>
        <taxon>Rhodobacterales</taxon>
        <taxon>Paracoccaceae</taxon>
        <taxon>Gemmobacter</taxon>
    </lineage>
</organism>
<dbReference type="CDD" id="cd01831">
    <property type="entry name" value="Endoglucanase_E_like"/>
    <property type="match status" value="1"/>
</dbReference>
<dbReference type="OrthoDB" id="9801375at2"/>
<comment type="caution">
    <text evidence="2">The sequence shown here is derived from an EMBL/GenBank/DDBJ whole genome shotgun (WGS) entry which is preliminary data.</text>
</comment>
<evidence type="ECO:0000259" key="1">
    <source>
        <dbReference type="Pfam" id="PF17996"/>
    </source>
</evidence>
<keyword evidence="3" id="KW-1185">Reference proteome</keyword>
<dbReference type="PANTHER" id="PTHR37834:SF2">
    <property type="entry name" value="ESTERASE, SGNH HYDROLASE-TYPE"/>
    <property type="match status" value="1"/>
</dbReference>
<dbReference type="EMBL" id="BMLP01000009">
    <property type="protein sequence ID" value="GGO37672.1"/>
    <property type="molecule type" value="Genomic_DNA"/>
</dbReference>
<dbReference type="InterPro" id="IPR052762">
    <property type="entry name" value="PCW_deacetylase/CE"/>
</dbReference>
<dbReference type="AlphaFoldDB" id="A0A918DDT1"/>
<dbReference type="InterPro" id="IPR037461">
    <property type="entry name" value="CtCE2-like_dom"/>
</dbReference>
<gene>
    <name evidence="2" type="ORF">GCM10010991_33740</name>
</gene>
<evidence type="ECO:0000313" key="3">
    <source>
        <dbReference type="Proteomes" id="UP000598196"/>
    </source>
</evidence>
<dbReference type="PANTHER" id="PTHR37834">
    <property type="entry name" value="GDSL-LIKE LIPASE/ACYLHYDROLASE DOMAIN PROTEIN (AFU_ORTHOLOGUE AFUA_2G00620)"/>
    <property type="match status" value="1"/>
</dbReference>
<evidence type="ECO:0000313" key="2">
    <source>
        <dbReference type="EMBL" id="GGO37672.1"/>
    </source>
</evidence>
<feature type="domain" description="Carbohydrate esterase 2 N-terminal" evidence="1">
    <location>
        <begin position="72"/>
        <end position="166"/>
    </location>
</feature>
<accession>A0A918DDT1</accession>
<dbReference type="Pfam" id="PF17996">
    <property type="entry name" value="CE2_N"/>
    <property type="match status" value="1"/>
</dbReference>
<dbReference type="GO" id="GO:0052689">
    <property type="term" value="F:carboxylic ester hydrolase activity"/>
    <property type="evidence" value="ECO:0007669"/>
    <property type="project" value="InterPro"/>
</dbReference>
<protein>
    <submittedName>
        <fullName evidence="2">Lipase</fullName>
    </submittedName>
</protein>
<proteinExistence type="predicted"/>
<reference evidence="2 3" key="1">
    <citation type="journal article" date="2014" name="Int. J. Syst. Evol. Microbiol.">
        <title>Complete genome sequence of Corynebacterium casei LMG S-19264T (=DSM 44701T), isolated from a smear-ripened cheese.</title>
        <authorList>
            <consortium name="US DOE Joint Genome Institute (JGI-PGF)"/>
            <person name="Walter F."/>
            <person name="Albersmeier A."/>
            <person name="Kalinowski J."/>
            <person name="Ruckert C."/>
        </authorList>
    </citation>
    <scope>NUCLEOTIDE SEQUENCE [LARGE SCALE GENOMIC DNA]</scope>
    <source>
        <strain evidence="2 3">CGMCC 1.7029</strain>
    </source>
</reference>
<dbReference type="InterPro" id="IPR036514">
    <property type="entry name" value="SGNH_hydro_sf"/>
</dbReference>
<name>A0A918DDT1_9RHOB</name>
<sequence length="377" mass="40372">MRRRTIVAAIALTLAATLAGVTVSRPPTPLALPLPPTIEVLTDAVQLTPRPAAAVSPLPRLAPLVIGAAEGDAEGWRHVWPGVQWRARFSGTGLQLLFDDSVNRYRIDIDGQPAAIVTRPGDQGIELAGLARDHHDITVVKISESTSPARFGGFFLPTGTDGLPPPPASPMLIEFIGDSDTVGYGNTVISQACTAETVFLATDISRSFGPRVAAQLGADYRMIARSGIGLVRNYDGSDPGRTMATLYPAAPLLPQPQVIVIGLGSNDFVAALHEDEQWSDAESLRSDFTRSLVSFVRQRHEAAPEAQIILLAFNEYGPDIRRAHEEAAAELGESGIATVLLPLPKFDRGGCDWHPSENDHILIAQLLIDAIKAKLDL</sequence>
<dbReference type="SUPFAM" id="SSF52266">
    <property type="entry name" value="SGNH hydrolase"/>
    <property type="match status" value="1"/>
</dbReference>
<dbReference type="Gene3D" id="2.60.120.260">
    <property type="entry name" value="Galactose-binding domain-like"/>
    <property type="match status" value="1"/>
</dbReference>